<accession>A0A812SF02</accession>
<dbReference type="AlphaFoldDB" id="A0A812SF02"/>
<sequence>MALGPMQVPHYPQKDFAEHLRFLSILANTYDSSIRNMRLTKNMYEGSSFIAAYPVQRVPGMPLSGISTRSGDLARFSFKGLQADKVQQAFVRLVSYQVVTLSGSGVKNMSLFESSSAGNILNDGSAAEISGITAGQLATVLAAYTPLTDTASNTASISSNVDNLPAAPDLAPYALASDLAAAEGLIAANSSSITAFNTSLTTRLASKANQSALDTLQLEVDGKSTPASVDAKLASYSTTAAMNSAITSANNATLASVASNYALRTVTDQLALGLAAKQSGLDVDTKIANALLDRPSTTDLTAAVNLKTAPADVDQRVTTALLTYVSQVALDAALALRDGRLDAAEASIATLQAAGFQTAAQVASAITTALLPYTDATGLNSLLAVRDGRLDGAEASISTLQAAGFQSSAQVASAIASALLPYVQQTGLDAALALRDARLDGHDADILALQTAGPFATSSDLTTTETSLQSAIDAILAQLAALTTGGGSNLINAQAWSGEITWDLLLGTNTLRNLHFNAPLSVSLQNDNFTLSLACDSYSVAQADAAIAAALAPYETAAQRDAAIAAALAAYSTTTEMNAAITAALLQYYTATQVDNQIATAVAGIDLSPYYTSAQTDAAITAALVPVTLSNAPAWGASPPTWNNADTLEIDCDSYEKAETYTQAEVNSVVSGAIDALNVTQYRTESQMYFVANATGAAYSKAQADGRYLSSTSTLDGRCLVTNANPGGAEVFTLIRDASAVPRQLRGILSRAPLGFSNILSGTVTELTCDAWAKAEADFYIRSLADSTLQHRDGAPEPELAGRRPRDTRHGAVQTSRIHDDANNALFSMTTAEAFFGVRSRVDWRLTIDTPSGSDEGLYTAAVRARVGDSLLTLTGGAAGLRAEGAVEITGVTTGTEAVFATSVATPQLQPSPSTNAYMRIFTGSAGLEVSDQSLSPLLQVEDNETKSLSRLISVT</sequence>
<evidence type="ECO:0000256" key="1">
    <source>
        <dbReference type="SAM" id="MobiDB-lite"/>
    </source>
</evidence>
<gene>
    <name evidence="2" type="ORF">SPIL2461_LOCUS11938</name>
</gene>
<dbReference type="Proteomes" id="UP000649617">
    <property type="component" value="Unassembled WGS sequence"/>
</dbReference>
<keyword evidence="3" id="KW-1185">Reference proteome</keyword>
<name>A0A812SF02_SYMPI</name>
<comment type="caution">
    <text evidence="2">The sequence shown here is derived from an EMBL/GenBank/DDBJ whole genome shotgun (WGS) entry which is preliminary data.</text>
</comment>
<evidence type="ECO:0000313" key="3">
    <source>
        <dbReference type="Proteomes" id="UP000649617"/>
    </source>
</evidence>
<dbReference type="OrthoDB" id="447222at2759"/>
<reference evidence="2" key="1">
    <citation type="submission" date="2021-02" db="EMBL/GenBank/DDBJ databases">
        <authorList>
            <person name="Dougan E. K."/>
            <person name="Rhodes N."/>
            <person name="Thang M."/>
            <person name="Chan C."/>
        </authorList>
    </citation>
    <scope>NUCLEOTIDE SEQUENCE</scope>
</reference>
<evidence type="ECO:0000313" key="2">
    <source>
        <dbReference type="EMBL" id="CAE7471106.1"/>
    </source>
</evidence>
<feature type="non-terminal residue" evidence="2">
    <location>
        <position position="956"/>
    </location>
</feature>
<organism evidence="2 3">
    <name type="scientific">Symbiodinium pilosum</name>
    <name type="common">Dinoflagellate</name>
    <dbReference type="NCBI Taxonomy" id="2952"/>
    <lineage>
        <taxon>Eukaryota</taxon>
        <taxon>Sar</taxon>
        <taxon>Alveolata</taxon>
        <taxon>Dinophyceae</taxon>
        <taxon>Suessiales</taxon>
        <taxon>Symbiodiniaceae</taxon>
        <taxon>Symbiodinium</taxon>
    </lineage>
</organism>
<feature type="compositionally biased region" description="Basic and acidic residues" evidence="1">
    <location>
        <begin position="790"/>
        <end position="810"/>
    </location>
</feature>
<dbReference type="EMBL" id="CAJNIZ010023721">
    <property type="protein sequence ID" value="CAE7471106.1"/>
    <property type="molecule type" value="Genomic_DNA"/>
</dbReference>
<feature type="region of interest" description="Disordered" evidence="1">
    <location>
        <begin position="790"/>
        <end position="815"/>
    </location>
</feature>
<proteinExistence type="predicted"/>
<protein>
    <submittedName>
        <fullName evidence="2">Uncharacterized protein</fullName>
    </submittedName>
</protein>